<dbReference type="Proteomes" id="UP000298488">
    <property type="component" value="Unassembled WGS sequence"/>
</dbReference>
<dbReference type="NCBIfam" id="TIGR04088">
    <property type="entry name" value="cognate_SipW"/>
    <property type="match status" value="1"/>
</dbReference>
<feature type="signal peptide" evidence="1">
    <location>
        <begin position="1"/>
        <end position="26"/>
    </location>
</feature>
<dbReference type="InterPro" id="IPR023833">
    <property type="entry name" value="Signal_pept_SipW-depend-type"/>
</dbReference>
<organism evidence="2 3">
    <name type="scientific">Terrimesophilobacter mesophilus</name>
    <dbReference type="NCBI Taxonomy" id="433647"/>
    <lineage>
        <taxon>Bacteria</taxon>
        <taxon>Bacillati</taxon>
        <taxon>Actinomycetota</taxon>
        <taxon>Actinomycetes</taxon>
        <taxon>Micrococcales</taxon>
        <taxon>Microbacteriaceae</taxon>
        <taxon>Terrimesophilobacter</taxon>
    </lineage>
</organism>
<accession>A0A4R8V975</accession>
<evidence type="ECO:0000313" key="3">
    <source>
        <dbReference type="Proteomes" id="UP000298488"/>
    </source>
</evidence>
<evidence type="ECO:0000313" key="2">
    <source>
        <dbReference type="EMBL" id="TFB79293.1"/>
    </source>
</evidence>
<sequence>MNKLTKAAIAGAAGIALLLGGAGSLALWNATDTVNAGSITTGTLEMTATAGSWTSAPALWVPGDSATYSATVDVTATGDHIKGTLSIDATTVTLPSGVTLALTIAPTSGVNANGDGTFDITGAGNYSIPVTVTATFDSGADNTSQGQTIDLSGLAFRVDQHA</sequence>
<feature type="chain" id="PRO_5038677650" evidence="1">
    <location>
        <begin position="27"/>
        <end position="162"/>
    </location>
</feature>
<reference evidence="2 3" key="1">
    <citation type="submission" date="2019-03" db="EMBL/GenBank/DDBJ databases">
        <title>Genomics of glacier-inhabiting Cryobacterium strains.</title>
        <authorList>
            <person name="Liu Q."/>
            <person name="Xin Y.-H."/>
        </authorList>
    </citation>
    <scope>NUCLEOTIDE SEQUENCE [LARGE SCALE GENOMIC DNA]</scope>
    <source>
        <strain evidence="2 3">CGMCC 1.10440</strain>
    </source>
</reference>
<comment type="caution">
    <text evidence="2">The sequence shown here is derived from an EMBL/GenBank/DDBJ whole genome shotgun (WGS) entry which is preliminary data.</text>
</comment>
<name>A0A4R8V975_9MICO</name>
<proteinExistence type="predicted"/>
<dbReference type="InterPro" id="IPR024006">
    <property type="entry name" value="Alt_signal_exp_actinobact"/>
</dbReference>
<dbReference type="EMBL" id="SOFI01000003">
    <property type="protein sequence ID" value="TFB79293.1"/>
    <property type="molecule type" value="Genomic_DNA"/>
</dbReference>
<evidence type="ECO:0000256" key="1">
    <source>
        <dbReference type="SAM" id="SignalP"/>
    </source>
</evidence>
<dbReference type="AlphaFoldDB" id="A0A4R8V975"/>
<protein>
    <submittedName>
        <fullName evidence="2">Alternate-type signal peptide domain-containing protein</fullName>
    </submittedName>
</protein>
<dbReference type="RefSeq" id="WP_104095169.1">
    <property type="nucleotide sequence ID" value="NZ_JACHBP010000001.1"/>
</dbReference>
<dbReference type="OrthoDB" id="5119773at2"/>
<gene>
    <name evidence="2" type="ORF">E3N84_04025</name>
</gene>
<dbReference type="InterPro" id="IPR023159">
    <property type="entry name" value="SO1590-like_sf"/>
</dbReference>
<dbReference type="NCBIfam" id="TIGR04089">
    <property type="entry name" value="exp_by_SipW_III"/>
    <property type="match status" value="1"/>
</dbReference>
<keyword evidence="1" id="KW-0732">Signal</keyword>
<dbReference type="SUPFAM" id="SSF159238">
    <property type="entry name" value="SO1590-like"/>
    <property type="match status" value="1"/>
</dbReference>
<keyword evidence="3" id="KW-1185">Reference proteome</keyword>